<keyword evidence="3" id="KW-1185">Reference proteome</keyword>
<name>A0AAW1JRZ5_SAPOF</name>
<organism evidence="2 3">
    <name type="scientific">Saponaria officinalis</name>
    <name type="common">Common soapwort</name>
    <name type="synonym">Lychnis saponaria</name>
    <dbReference type="NCBI Taxonomy" id="3572"/>
    <lineage>
        <taxon>Eukaryota</taxon>
        <taxon>Viridiplantae</taxon>
        <taxon>Streptophyta</taxon>
        <taxon>Embryophyta</taxon>
        <taxon>Tracheophyta</taxon>
        <taxon>Spermatophyta</taxon>
        <taxon>Magnoliopsida</taxon>
        <taxon>eudicotyledons</taxon>
        <taxon>Gunneridae</taxon>
        <taxon>Pentapetalae</taxon>
        <taxon>Caryophyllales</taxon>
        <taxon>Caryophyllaceae</taxon>
        <taxon>Caryophylleae</taxon>
        <taxon>Saponaria</taxon>
    </lineage>
</organism>
<dbReference type="Proteomes" id="UP001443914">
    <property type="component" value="Unassembled WGS sequence"/>
</dbReference>
<feature type="compositionally biased region" description="Acidic residues" evidence="1">
    <location>
        <begin position="173"/>
        <end position="183"/>
    </location>
</feature>
<comment type="caution">
    <text evidence="2">The sequence shown here is derived from an EMBL/GenBank/DDBJ whole genome shotgun (WGS) entry which is preliminary data.</text>
</comment>
<protein>
    <submittedName>
        <fullName evidence="2">Uncharacterized protein</fullName>
    </submittedName>
</protein>
<gene>
    <name evidence="2" type="ORF">RND81_07G117700</name>
</gene>
<dbReference type="PANTHER" id="PTHR34572:SF1">
    <property type="entry name" value="GOLGIN FAMILY A PROTEIN"/>
    <property type="match status" value="1"/>
</dbReference>
<feature type="compositionally biased region" description="Polar residues" evidence="1">
    <location>
        <begin position="80"/>
        <end position="98"/>
    </location>
</feature>
<reference evidence="2" key="1">
    <citation type="submission" date="2024-03" db="EMBL/GenBank/DDBJ databases">
        <title>WGS assembly of Saponaria officinalis var. Norfolk2.</title>
        <authorList>
            <person name="Jenkins J."/>
            <person name="Shu S."/>
            <person name="Grimwood J."/>
            <person name="Barry K."/>
            <person name="Goodstein D."/>
            <person name="Schmutz J."/>
            <person name="Leebens-Mack J."/>
            <person name="Osbourn A."/>
        </authorList>
    </citation>
    <scope>NUCLEOTIDE SEQUENCE [LARGE SCALE GENOMIC DNA]</scope>
    <source>
        <strain evidence="2">JIC</strain>
    </source>
</reference>
<accession>A0AAW1JRZ5</accession>
<feature type="region of interest" description="Disordered" evidence="1">
    <location>
        <begin position="1"/>
        <end position="20"/>
    </location>
</feature>
<proteinExistence type="predicted"/>
<sequence>MEGVGARLGRSSSRYGTTTVFTGPVRKWSKSWVPISPSSSSSSSSANHNNSNHLSNPSSSSSSSSSTVSNLRLYKWTPLNKHSSSNNTVNGDFNSPNHNIKKINSRDSPTKDDDDDAAPLEPPRRKFKFVPIAVLEEQKKENERNSDDEVKPIDVDEDIANGNNKKPDINDVPMDENEDDYEENQMAPARQDLNELDLSLGLTSHEEDQDSDS</sequence>
<dbReference type="PANTHER" id="PTHR34572">
    <property type="entry name" value="GOLGIN FAMILY A PROTEIN"/>
    <property type="match status" value="1"/>
</dbReference>
<dbReference type="EMBL" id="JBDFQZ010000007">
    <property type="protein sequence ID" value="KAK9706345.1"/>
    <property type="molecule type" value="Genomic_DNA"/>
</dbReference>
<evidence type="ECO:0000313" key="3">
    <source>
        <dbReference type="Proteomes" id="UP001443914"/>
    </source>
</evidence>
<feature type="compositionally biased region" description="Polar residues" evidence="1">
    <location>
        <begin position="10"/>
        <end position="20"/>
    </location>
</feature>
<feature type="region of interest" description="Disordered" evidence="1">
    <location>
        <begin position="30"/>
        <end position="213"/>
    </location>
</feature>
<dbReference type="AlphaFoldDB" id="A0AAW1JRZ5"/>
<feature type="compositionally biased region" description="Basic and acidic residues" evidence="1">
    <location>
        <begin position="136"/>
        <end position="154"/>
    </location>
</feature>
<feature type="compositionally biased region" description="Low complexity" evidence="1">
    <location>
        <begin position="36"/>
        <end position="70"/>
    </location>
</feature>
<evidence type="ECO:0000256" key="1">
    <source>
        <dbReference type="SAM" id="MobiDB-lite"/>
    </source>
</evidence>
<evidence type="ECO:0000313" key="2">
    <source>
        <dbReference type="EMBL" id="KAK9706345.1"/>
    </source>
</evidence>